<keyword evidence="1" id="KW-0645">Protease</keyword>
<dbReference type="EnsemblMetazoa" id="AALB014949-RA">
    <property type="protein sequence ID" value="AALB014949-PA"/>
    <property type="gene ID" value="AALB014949"/>
</dbReference>
<dbReference type="InterPro" id="IPR038565">
    <property type="entry name" value="CLIP_sf"/>
</dbReference>
<dbReference type="AlphaFoldDB" id="A0A182FZD3"/>
<reference evidence="7" key="2">
    <citation type="submission" date="2022-08" db="UniProtKB">
        <authorList>
            <consortium name="EnsemblMetazoa"/>
        </authorList>
    </citation>
    <scope>IDENTIFICATION</scope>
    <source>
        <strain evidence="7">STECLA/ALBI9_A</strain>
    </source>
</reference>
<keyword evidence="3" id="KW-0378">Hydrolase</keyword>
<dbReference type="PROSITE" id="PS51257">
    <property type="entry name" value="PROKAR_LIPOPROTEIN"/>
    <property type="match status" value="1"/>
</dbReference>
<dbReference type="InterPro" id="IPR022700">
    <property type="entry name" value="CLIP"/>
</dbReference>
<dbReference type="GO" id="GO:0008236">
    <property type="term" value="F:serine-type peptidase activity"/>
    <property type="evidence" value="ECO:0007669"/>
    <property type="project" value="UniProtKB-KW"/>
</dbReference>
<evidence type="ECO:0000256" key="1">
    <source>
        <dbReference type="ARBA" id="ARBA00022670"/>
    </source>
</evidence>
<reference evidence="7 8" key="1">
    <citation type="journal article" date="2017" name="G3 (Bethesda)">
        <title>The Physical Genome Mapping of Anopheles albimanus Corrected Scaffold Misassemblies and Identified Interarm Rearrangements in Genus Anopheles.</title>
        <authorList>
            <person name="Artemov G.N."/>
            <person name="Peery A.N."/>
            <person name="Jiang X."/>
            <person name="Tu Z."/>
            <person name="Stegniy V.N."/>
            <person name="Sharakhova M.V."/>
            <person name="Sharakhov I.V."/>
        </authorList>
    </citation>
    <scope>NUCLEOTIDE SEQUENCE [LARGE SCALE GENOMIC DNA]</scope>
    <source>
        <strain evidence="7 8">ALBI9_A</strain>
    </source>
</reference>
<evidence type="ECO:0000313" key="7">
    <source>
        <dbReference type="EnsemblMetazoa" id="AALB014949-PA"/>
    </source>
</evidence>
<evidence type="ECO:0000256" key="5">
    <source>
        <dbReference type="ARBA" id="ARBA00023157"/>
    </source>
</evidence>
<feature type="domain" description="Clip" evidence="6">
    <location>
        <begin position="25"/>
        <end position="77"/>
    </location>
</feature>
<dbReference type="Gene3D" id="3.30.1640.30">
    <property type="match status" value="1"/>
</dbReference>
<evidence type="ECO:0000256" key="3">
    <source>
        <dbReference type="ARBA" id="ARBA00022801"/>
    </source>
</evidence>
<evidence type="ECO:0000313" key="8">
    <source>
        <dbReference type="Proteomes" id="UP000069272"/>
    </source>
</evidence>
<dbReference type="GO" id="GO:0006508">
    <property type="term" value="P:proteolysis"/>
    <property type="evidence" value="ECO:0007669"/>
    <property type="project" value="UniProtKB-KW"/>
</dbReference>
<organism evidence="7 8">
    <name type="scientific">Anopheles albimanus</name>
    <name type="common">New world malaria mosquito</name>
    <dbReference type="NCBI Taxonomy" id="7167"/>
    <lineage>
        <taxon>Eukaryota</taxon>
        <taxon>Metazoa</taxon>
        <taxon>Ecdysozoa</taxon>
        <taxon>Arthropoda</taxon>
        <taxon>Hexapoda</taxon>
        <taxon>Insecta</taxon>
        <taxon>Pterygota</taxon>
        <taxon>Neoptera</taxon>
        <taxon>Endopterygota</taxon>
        <taxon>Diptera</taxon>
        <taxon>Nematocera</taxon>
        <taxon>Culicoidea</taxon>
        <taxon>Culicidae</taxon>
        <taxon>Anophelinae</taxon>
        <taxon>Anopheles</taxon>
    </lineage>
</organism>
<keyword evidence="8" id="KW-1185">Reference proteome</keyword>
<keyword evidence="4" id="KW-0720">Serine protease</keyword>
<name>A0A182FZD3_ANOAL</name>
<dbReference type="Pfam" id="PF12032">
    <property type="entry name" value="CLIP"/>
    <property type="match status" value="1"/>
</dbReference>
<protein>
    <submittedName>
        <fullName evidence="7">CLIP domain-containing protein</fullName>
    </submittedName>
</protein>
<keyword evidence="2" id="KW-0732">Signal</keyword>
<accession>A0A182FZD3</accession>
<dbReference type="Proteomes" id="UP000069272">
    <property type="component" value="Chromosome 3R"/>
</dbReference>
<proteinExistence type="predicted"/>
<evidence type="ECO:0000259" key="6">
    <source>
        <dbReference type="Pfam" id="PF12032"/>
    </source>
</evidence>
<evidence type="ECO:0000256" key="2">
    <source>
        <dbReference type="ARBA" id="ARBA00022729"/>
    </source>
</evidence>
<sequence length="78" mass="8434">MKLCYGIVAIVAPFMLPMVAWGLACKLPGNTTGSCIPLNECSTWQGFGSKNIVSNQEYARFDSVVRACQNVENIVCCA</sequence>
<evidence type="ECO:0000256" key="4">
    <source>
        <dbReference type="ARBA" id="ARBA00022825"/>
    </source>
</evidence>
<keyword evidence="5" id="KW-1015">Disulfide bond</keyword>
<dbReference type="VEuPathDB" id="VectorBase:AALB014949"/>